<evidence type="ECO:0000256" key="2">
    <source>
        <dbReference type="SAM" id="SignalP"/>
    </source>
</evidence>
<evidence type="ECO:0000313" key="3">
    <source>
        <dbReference type="EMBL" id="KAK1441805.1"/>
    </source>
</evidence>
<gene>
    <name evidence="3" type="ORF">BgAZ_501370</name>
</gene>
<dbReference type="EMBL" id="JAVEPI010000005">
    <property type="protein sequence ID" value="KAK1441805.1"/>
    <property type="molecule type" value="Genomic_DNA"/>
</dbReference>
<feature type="region of interest" description="Disordered" evidence="1">
    <location>
        <begin position="106"/>
        <end position="125"/>
    </location>
</feature>
<comment type="caution">
    <text evidence="3">The sequence shown here is derived from an EMBL/GenBank/DDBJ whole genome shotgun (WGS) entry which is preliminary data.</text>
</comment>
<sequence length="193" mass="21684">MKGHMKIMVLSLLIRFLVVSAVSMLSMVEPDERMDVSLFIAPERGLSGVSRRKYARQDGVSMSAPYAYIASMDEDEDDDEDDDEDEYHKNVAPSYPSVTKLISFSDVKSEDGEENESEPLSETKSKSLIMSSLPVRNSSKADVPQSATDVIAIYLGSISDRFHTAMNEFFDNIEKHLKTSRELPLLENGDTWF</sequence>
<dbReference type="Proteomes" id="UP001230268">
    <property type="component" value="Unassembled WGS sequence"/>
</dbReference>
<keyword evidence="2" id="KW-0732">Signal</keyword>
<reference evidence="3" key="1">
    <citation type="submission" date="2023-08" db="EMBL/GenBank/DDBJ databases">
        <title>Draft sequence of the Babesia gibsoni genome.</title>
        <authorList>
            <person name="Yamagishi J.Y."/>
            <person name="Xuan X.X."/>
        </authorList>
    </citation>
    <scope>NUCLEOTIDE SEQUENCE</scope>
    <source>
        <strain evidence="3">Azabu</strain>
    </source>
</reference>
<protein>
    <submittedName>
        <fullName evidence="3">Uncharacterized protein</fullName>
    </submittedName>
</protein>
<keyword evidence="4" id="KW-1185">Reference proteome</keyword>
<feature type="region of interest" description="Disordered" evidence="1">
    <location>
        <begin position="74"/>
        <end position="94"/>
    </location>
</feature>
<accession>A0AAD8LQR1</accession>
<organism evidence="3 4">
    <name type="scientific">Babesia gibsoni</name>
    <dbReference type="NCBI Taxonomy" id="33632"/>
    <lineage>
        <taxon>Eukaryota</taxon>
        <taxon>Sar</taxon>
        <taxon>Alveolata</taxon>
        <taxon>Apicomplexa</taxon>
        <taxon>Aconoidasida</taxon>
        <taxon>Piroplasmida</taxon>
        <taxon>Babesiidae</taxon>
        <taxon>Babesia</taxon>
    </lineage>
</organism>
<feature type="chain" id="PRO_5041935059" evidence="2">
    <location>
        <begin position="22"/>
        <end position="193"/>
    </location>
</feature>
<proteinExistence type="predicted"/>
<evidence type="ECO:0000256" key="1">
    <source>
        <dbReference type="SAM" id="MobiDB-lite"/>
    </source>
</evidence>
<feature type="compositionally biased region" description="Acidic residues" evidence="1">
    <location>
        <begin position="74"/>
        <end position="85"/>
    </location>
</feature>
<name>A0AAD8LQR1_BABGI</name>
<dbReference type="AlphaFoldDB" id="A0AAD8LQR1"/>
<evidence type="ECO:0000313" key="4">
    <source>
        <dbReference type="Proteomes" id="UP001230268"/>
    </source>
</evidence>
<feature type="signal peptide" evidence="2">
    <location>
        <begin position="1"/>
        <end position="21"/>
    </location>
</feature>